<dbReference type="AlphaFoldDB" id="E2ASR9"/>
<dbReference type="PRINTS" id="PR00421">
    <property type="entry name" value="THIOREDOXIN"/>
</dbReference>
<evidence type="ECO:0000256" key="1">
    <source>
        <dbReference type="ARBA" id="ARBA00023157"/>
    </source>
</evidence>
<dbReference type="InterPro" id="IPR008979">
    <property type="entry name" value="Galactose-bd-like_sf"/>
</dbReference>
<dbReference type="PROSITE" id="PS51352">
    <property type="entry name" value="THIOREDOXIN_2"/>
    <property type="match status" value="1"/>
</dbReference>
<dbReference type="FunCoup" id="E2ASR9">
    <property type="interactions" value="1778"/>
</dbReference>
<protein>
    <submittedName>
        <fullName evidence="4">Thioredoxin-like protein 1</fullName>
    </submittedName>
</protein>
<dbReference type="InterPro" id="IPR036249">
    <property type="entry name" value="Thioredoxin-like_sf"/>
</dbReference>
<dbReference type="GO" id="GO:0005737">
    <property type="term" value="C:cytoplasm"/>
    <property type="evidence" value="ECO:0007669"/>
    <property type="project" value="UniProtKB-ARBA"/>
</dbReference>
<dbReference type="Gene3D" id="2.60.120.470">
    <property type="entry name" value="PITH domain"/>
    <property type="match status" value="1"/>
</dbReference>
<reference evidence="4 5" key="1">
    <citation type="journal article" date="2010" name="Science">
        <title>Genomic comparison of the ants Camponotus floridanus and Harpegnathos saltator.</title>
        <authorList>
            <person name="Bonasio R."/>
            <person name="Zhang G."/>
            <person name="Ye C."/>
            <person name="Mutti N.S."/>
            <person name="Fang X."/>
            <person name="Qin N."/>
            <person name="Donahue G."/>
            <person name="Yang P."/>
            <person name="Li Q."/>
            <person name="Li C."/>
            <person name="Zhang P."/>
            <person name="Huang Z."/>
            <person name="Berger S.L."/>
            <person name="Reinberg D."/>
            <person name="Wang J."/>
            <person name="Liebig J."/>
        </authorList>
    </citation>
    <scope>NUCLEOTIDE SEQUENCE [LARGE SCALE GENOMIC DNA]</scope>
    <source>
        <strain evidence="5">C129</strain>
    </source>
</reference>
<keyword evidence="5" id="KW-1185">Reference proteome</keyword>
<proteinExistence type="predicted"/>
<dbReference type="FunFam" id="3.40.30.10:FF:000245">
    <property type="entry name" value="Thioredoxin"/>
    <property type="match status" value="1"/>
</dbReference>
<dbReference type="SUPFAM" id="SSF49785">
    <property type="entry name" value="Galactose-binding domain-like"/>
    <property type="match status" value="1"/>
</dbReference>
<feature type="domain" description="PITH" evidence="3">
    <location>
        <begin position="118"/>
        <end position="287"/>
    </location>
</feature>
<organism evidence="5">
    <name type="scientific">Camponotus floridanus</name>
    <name type="common">Florida carpenter ant</name>
    <dbReference type="NCBI Taxonomy" id="104421"/>
    <lineage>
        <taxon>Eukaryota</taxon>
        <taxon>Metazoa</taxon>
        <taxon>Ecdysozoa</taxon>
        <taxon>Arthropoda</taxon>
        <taxon>Hexapoda</taxon>
        <taxon>Insecta</taxon>
        <taxon>Pterygota</taxon>
        <taxon>Neoptera</taxon>
        <taxon>Endopterygota</taxon>
        <taxon>Hymenoptera</taxon>
        <taxon>Apocrita</taxon>
        <taxon>Aculeata</taxon>
        <taxon>Formicoidea</taxon>
        <taxon>Formicidae</taxon>
        <taxon>Formicinae</taxon>
        <taxon>Camponotus</taxon>
    </lineage>
</organism>
<dbReference type="PROSITE" id="PS00194">
    <property type="entry name" value="THIOREDOXIN_1"/>
    <property type="match status" value="1"/>
</dbReference>
<sequence length="291" mass="32281">MGAVRIINDDRHFHGELASAGQKLVVVDFTASWCGPCQRIAPVFEQLSLKYPKAVFLKVDVDKCADTASVQDVRAMPTFIFYRKRAKLGQCQGADPVGLESKIQQFYGSGDSDDTDDTVGDSLSGHMDLSSFIMKQQCECLNESDYHTFPQCLNSDSGYLQSDEDEQLIISIAFSQPVKVHSLKIKTTAENGPKNIKLFINQPRTIDFEMANSNTSVQDLTMSAKDVEEGNPVPLRYVKFQNVQNLQIFVVDNQNGSETTRIDHLVIIGSPISTTNMGEFKRVSGKKGESH</sequence>
<name>E2ASR9_CAMFO</name>
<dbReference type="EMBL" id="GL442359">
    <property type="protein sequence ID" value="EFN63494.1"/>
    <property type="molecule type" value="Genomic_DNA"/>
</dbReference>
<dbReference type="STRING" id="104421.E2ASR9"/>
<dbReference type="OrthoDB" id="2121326at2759"/>
<accession>E2ASR9</accession>
<dbReference type="PROSITE" id="PS51532">
    <property type="entry name" value="PITH"/>
    <property type="match status" value="1"/>
</dbReference>
<dbReference type="InterPro" id="IPR013766">
    <property type="entry name" value="Thioredoxin_domain"/>
</dbReference>
<dbReference type="Proteomes" id="UP000000311">
    <property type="component" value="Unassembled WGS sequence"/>
</dbReference>
<evidence type="ECO:0000313" key="4">
    <source>
        <dbReference type="EMBL" id="EFN63494.1"/>
    </source>
</evidence>
<dbReference type="InterPro" id="IPR010400">
    <property type="entry name" value="PITH_dom"/>
</dbReference>
<dbReference type="OMA" id="PIFEMFP"/>
<dbReference type="Gene3D" id="3.40.30.10">
    <property type="entry name" value="Glutaredoxin"/>
    <property type="match status" value="1"/>
</dbReference>
<gene>
    <name evidence="4" type="ORF">EAG_07032</name>
</gene>
<dbReference type="KEGG" id="cfo:105255653"/>
<dbReference type="InterPro" id="IPR017937">
    <property type="entry name" value="Thioredoxin_CS"/>
</dbReference>
<dbReference type="InParanoid" id="E2ASR9"/>
<dbReference type="InterPro" id="IPR037047">
    <property type="entry name" value="PITH_dom_sf"/>
</dbReference>
<evidence type="ECO:0000259" key="2">
    <source>
        <dbReference type="PROSITE" id="PS51352"/>
    </source>
</evidence>
<evidence type="ECO:0000259" key="3">
    <source>
        <dbReference type="PROSITE" id="PS51532"/>
    </source>
</evidence>
<dbReference type="SUPFAM" id="SSF52833">
    <property type="entry name" value="Thioredoxin-like"/>
    <property type="match status" value="1"/>
</dbReference>
<dbReference type="Pfam" id="PF00085">
    <property type="entry name" value="Thioredoxin"/>
    <property type="match status" value="1"/>
</dbReference>
<feature type="domain" description="Thioredoxin" evidence="2">
    <location>
        <begin position="1"/>
        <end position="125"/>
    </location>
</feature>
<dbReference type="CDD" id="cd02947">
    <property type="entry name" value="TRX_family"/>
    <property type="match status" value="1"/>
</dbReference>
<dbReference type="Pfam" id="PF06201">
    <property type="entry name" value="PITH"/>
    <property type="match status" value="1"/>
</dbReference>
<keyword evidence="1" id="KW-1015">Disulfide bond</keyword>
<dbReference type="PANTHER" id="PTHR46115">
    <property type="entry name" value="THIOREDOXIN-LIKE PROTEIN 1"/>
    <property type="match status" value="1"/>
</dbReference>
<evidence type="ECO:0000313" key="5">
    <source>
        <dbReference type="Proteomes" id="UP000000311"/>
    </source>
</evidence>